<evidence type="ECO:0000313" key="4">
    <source>
        <dbReference type="Proteomes" id="UP000248706"/>
    </source>
</evidence>
<dbReference type="EMBL" id="MCIF01000002">
    <property type="protein sequence ID" value="RAQ97337.1"/>
    <property type="molecule type" value="Genomic_DNA"/>
</dbReference>
<accession>A0A328VIQ8</accession>
<evidence type="ECO:0000259" key="2">
    <source>
        <dbReference type="PROSITE" id="PS51462"/>
    </source>
</evidence>
<dbReference type="InterPro" id="IPR015797">
    <property type="entry name" value="NUDIX_hydrolase-like_dom_sf"/>
</dbReference>
<comment type="similarity">
    <text evidence="1">Belongs to the Nudix hydrolase family.</text>
</comment>
<dbReference type="Proteomes" id="UP000248706">
    <property type="component" value="Unassembled WGS sequence"/>
</dbReference>
<reference evidence="3 4" key="1">
    <citation type="submission" date="2016-08" db="EMBL/GenBank/DDBJ databases">
        <title>Analysis of Carbohydrate Active Enzymes in Thermogemmatispora T81 Reveals Carbohydrate Degradation Ability.</title>
        <authorList>
            <person name="Tomazini A."/>
            <person name="Lal S."/>
            <person name="Stott M."/>
            <person name="Henrissat B."/>
            <person name="Polikarpov I."/>
            <person name="Sparling R."/>
            <person name="Levin D.B."/>
        </authorList>
    </citation>
    <scope>NUCLEOTIDE SEQUENCE [LARGE SCALE GENOMIC DNA]</scope>
    <source>
        <strain evidence="3 4">T81</strain>
    </source>
</reference>
<sequence>MTQQPAESTAPLRPTPVVTSFLLRFDQPGGPQLLIVQRSQRVGSYQGRWAGISGFIEPGVSPEEQAYTEIREETGLGPQQVRLLKRGAVVEHRDQELGRHWIIHPFLFEVLAPEAIRTDWEAVTMRWIPPAELERYETVPLLKEAYESAQRGESQP</sequence>
<dbReference type="PROSITE" id="PS51462">
    <property type="entry name" value="NUDIX"/>
    <property type="match status" value="1"/>
</dbReference>
<comment type="caution">
    <text evidence="3">The sequence shown here is derived from an EMBL/GenBank/DDBJ whole genome shotgun (WGS) entry which is preliminary data.</text>
</comment>
<dbReference type="PANTHER" id="PTHR43736:SF1">
    <property type="entry name" value="DIHYDRONEOPTERIN TRIPHOSPHATE DIPHOSPHATASE"/>
    <property type="match status" value="1"/>
</dbReference>
<dbReference type="InterPro" id="IPR000086">
    <property type="entry name" value="NUDIX_hydrolase_dom"/>
</dbReference>
<dbReference type="SUPFAM" id="SSF55811">
    <property type="entry name" value="Nudix"/>
    <property type="match status" value="1"/>
</dbReference>
<organism evidence="3 4">
    <name type="scientific">Thermogemmatispora tikiterensis</name>
    <dbReference type="NCBI Taxonomy" id="1825093"/>
    <lineage>
        <taxon>Bacteria</taxon>
        <taxon>Bacillati</taxon>
        <taxon>Chloroflexota</taxon>
        <taxon>Ktedonobacteria</taxon>
        <taxon>Thermogemmatisporales</taxon>
        <taxon>Thermogemmatisporaceae</taxon>
        <taxon>Thermogemmatispora</taxon>
    </lineage>
</organism>
<feature type="domain" description="Nudix hydrolase" evidence="2">
    <location>
        <begin position="13"/>
        <end position="151"/>
    </location>
</feature>
<dbReference type="RefSeq" id="WP_112431625.1">
    <property type="nucleotide sequence ID" value="NZ_MCIF01000002.1"/>
</dbReference>
<gene>
    <name evidence="3" type="ORF">A4R35_17490</name>
</gene>
<protein>
    <recommendedName>
        <fullName evidence="2">Nudix hydrolase domain-containing protein</fullName>
    </recommendedName>
</protein>
<dbReference type="AlphaFoldDB" id="A0A328VIQ8"/>
<evidence type="ECO:0000256" key="1">
    <source>
        <dbReference type="ARBA" id="ARBA00005582"/>
    </source>
</evidence>
<dbReference type="OrthoDB" id="9810648at2"/>
<dbReference type="CDD" id="cd18872">
    <property type="entry name" value="NUDIX_eIF-2B"/>
    <property type="match status" value="1"/>
</dbReference>
<dbReference type="Gene3D" id="3.90.79.10">
    <property type="entry name" value="Nucleoside Triphosphate Pyrophosphohydrolase"/>
    <property type="match status" value="1"/>
</dbReference>
<evidence type="ECO:0000313" key="3">
    <source>
        <dbReference type="EMBL" id="RAQ97337.1"/>
    </source>
</evidence>
<dbReference type="PANTHER" id="PTHR43736">
    <property type="entry name" value="ADP-RIBOSE PYROPHOSPHATASE"/>
    <property type="match status" value="1"/>
</dbReference>
<dbReference type="Pfam" id="PF00293">
    <property type="entry name" value="NUDIX"/>
    <property type="match status" value="1"/>
</dbReference>
<name>A0A328VIQ8_9CHLR</name>
<proteinExistence type="inferred from homology"/>
<keyword evidence="4" id="KW-1185">Reference proteome</keyword>